<dbReference type="GO" id="GO:0003676">
    <property type="term" value="F:nucleic acid binding"/>
    <property type="evidence" value="ECO:0007669"/>
    <property type="project" value="InterPro"/>
</dbReference>
<comment type="caution">
    <text evidence="2">The sequence shown here is derived from an EMBL/GenBank/DDBJ whole genome shotgun (WGS) entry which is preliminary data.</text>
</comment>
<dbReference type="PANTHER" id="PTHR37984">
    <property type="entry name" value="PROTEIN CBG26694"/>
    <property type="match status" value="1"/>
</dbReference>
<dbReference type="Pfam" id="PF16087">
    <property type="entry name" value="DUF4817"/>
    <property type="match status" value="1"/>
</dbReference>
<dbReference type="InterPro" id="IPR050951">
    <property type="entry name" value="Retrovirus_Pol_polyprotein"/>
</dbReference>
<dbReference type="AlphaFoldDB" id="A0A8K0GDV0"/>
<protein>
    <recommendedName>
        <fullName evidence="1">DUF4817 domain-containing protein</fullName>
    </recommendedName>
</protein>
<keyword evidence="3" id="KW-1185">Reference proteome</keyword>
<proteinExistence type="predicted"/>
<organism evidence="2 3">
    <name type="scientific">Ignelater luminosus</name>
    <name type="common">Cucubano</name>
    <name type="synonym">Pyrophorus luminosus</name>
    <dbReference type="NCBI Taxonomy" id="2038154"/>
    <lineage>
        <taxon>Eukaryota</taxon>
        <taxon>Metazoa</taxon>
        <taxon>Ecdysozoa</taxon>
        <taxon>Arthropoda</taxon>
        <taxon>Hexapoda</taxon>
        <taxon>Insecta</taxon>
        <taxon>Pterygota</taxon>
        <taxon>Neoptera</taxon>
        <taxon>Endopterygota</taxon>
        <taxon>Coleoptera</taxon>
        <taxon>Polyphaga</taxon>
        <taxon>Elateriformia</taxon>
        <taxon>Elateroidea</taxon>
        <taxon>Elateridae</taxon>
        <taxon>Agrypninae</taxon>
        <taxon>Pyrophorini</taxon>
        <taxon>Ignelater</taxon>
    </lineage>
</organism>
<name>A0A8K0GDV0_IGNLU</name>
<dbReference type="PANTHER" id="PTHR37984:SF5">
    <property type="entry name" value="PROTEIN NYNRIN-LIKE"/>
    <property type="match status" value="1"/>
</dbReference>
<feature type="domain" description="DUF4817" evidence="1">
    <location>
        <begin position="14"/>
        <end position="60"/>
    </location>
</feature>
<evidence type="ECO:0000313" key="2">
    <source>
        <dbReference type="EMBL" id="KAF2895396.1"/>
    </source>
</evidence>
<dbReference type="OrthoDB" id="6808108at2759"/>
<dbReference type="Gene3D" id="3.30.420.10">
    <property type="entry name" value="Ribonuclease H-like superfamily/Ribonuclease H"/>
    <property type="match status" value="1"/>
</dbReference>
<sequence>MPRHNIFTNLKMRDMLCVYAQENYSCLAAARRYREMYPNRVHPNRQTFSNIFSRLGDTGQFKPKSDVQRPKILTVDQEDDILVNQFCLILGAEQYKLLRETITPKTLQQVTYKEFCDALTTSIQSTKCTIAEGYRFCSRAQQKGEYLSDYIFVIKSLSLTCKFENFLDNALRNRLVNELENKAMRGAAMPGGRGRYHQQQHSFSLKRSRHDKDITLVFSPPYSTQSNGLAEDAAQTLRRMLTKLVLDNSRNKDNILTDCLFSYRVTPSSVTGVSPMVAMLTYTPKIALSVLSPVNESQLEEKPKSILKLGIPELSEGERVWQVIETENFVLTFVDRRSPRFIRTAEMEDTVHAETQ</sequence>
<dbReference type="InterPro" id="IPR036397">
    <property type="entry name" value="RNaseH_sf"/>
</dbReference>
<evidence type="ECO:0000259" key="1">
    <source>
        <dbReference type="Pfam" id="PF16087"/>
    </source>
</evidence>
<dbReference type="InterPro" id="IPR032135">
    <property type="entry name" value="DUF4817"/>
</dbReference>
<gene>
    <name evidence="2" type="ORF">ILUMI_10779</name>
</gene>
<dbReference type="EMBL" id="VTPC01005956">
    <property type="protein sequence ID" value="KAF2895396.1"/>
    <property type="molecule type" value="Genomic_DNA"/>
</dbReference>
<reference evidence="2" key="1">
    <citation type="submission" date="2019-08" db="EMBL/GenBank/DDBJ databases">
        <title>The genome of the North American firefly Photinus pyralis.</title>
        <authorList>
            <consortium name="Photinus pyralis genome working group"/>
            <person name="Fallon T.R."/>
            <person name="Sander Lower S.E."/>
            <person name="Weng J.-K."/>
        </authorList>
    </citation>
    <scope>NUCLEOTIDE SEQUENCE</scope>
    <source>
        <strain evidence="2">TRF0915ILg1</strain>
        <tissue evidence="2">Whole body</tissue>
    </source>
</reference>
<accession>A0A8K0GDV0</accession>
<dbReference type="InterPro" id="IPR012337">
    <property type="entry name" value="RNaseH-like_sf"/>
</dbReference>
<dbReference type="Proteomes" id="UP000801492">
    <property type="component" value="Unassembled WGS sequence"/>
</dbReference>
<dbReference type="SUPFAM" id="SSF53098">
    <property type="entry name" value="Ribonuclease H-like"/>
    <property type="match status" value="1"/>
</dbReference>
<evidence type="ECO:0000313" key="3">
    <source>
        <dbReference type="Proteomes" id="UP000801492"/>
    </source>
</evidence>